<comment type="caution">
    <text evidence="2">The sequence shown here is derived from an EMBL/GenBank/DDBJ whole genome shotgun (WGS) entry which is preliminary data.</text>
</comment>
<dbReference type="PANTHER" id="PTHR33332">
    <property type="entry name" value="REVERSE TRANSCRIPTASE DOMAIN-CONTAINING PROTEIN"/>
    <property type="match status" value="1"/>
</dbReference>
<feature type="domain" description="Reverse transcriptase" evidence="1">
    <location>
        <begin position="1"/>
        <end position="152"/>
    </location>
</feature>
<name>A0AAW2H773_9NEOP</name>
<dbReference type="Pfam" id="PF00078">
    <property type="entry name" value="RVT_1"/>
    <property type="match status" value="1"/>
</dbReference>
<protein>
    <recommendedName>
        <fullName evidence="1">Reverse transcriptase domain-containing protein</fullName>
    </recommendedName>
</protein>
<gene>
    <name evidence="2" type="ORF">PYX00_011188</name>
</gene>
<organism evidence="2">
    <name type="scientific">Menopon gallinae</name>
    <name type="common">poultry shaft louse</name>
    <dbReference type="NCBI Taxonomy" id="328185"/>
    <lineage>
        <taxon>Eukaryota</taxon>
        <taxon>Metazoa</taxon>
        <taxon>Ecdysozoa</taxon>
        <taxon>Arthropoda</taxon>
        <taxon>Hexapoda</taxon>
        <taxon>Insecta</taxon>
        <taxon>Pterygota</taxon>
        <taxon>Neoptera</taxon>
        <taxon>Paraneoptera</taxon>
        <taxon>Psocodea</taxon>
        <taxon>Troctomorpha</taxon>
        <taxon>Phthiraptera</taxon>
        <taxon>Amblycera</taxon>
        <taxon>Menoponidae</taxon>
        <taxon>Menopon</taxon>
    </lineage>
</organism>
<proteinExistence type="predicted"/>
<reference evidence="2" key="1">
    <citation type="journal article" date="2024" name="Gigascience">
        <title>Chromosome-level genome of the poultry shaft louse Menopon gallinae provides insight into the host-switching and adaptive evolution of parasitic lice.</title>
        <authorList>
            <person name="Xu Y."/>
            <person name="Ma L."/>
            <person name="Liu S."/>
            <person name="Liang Y."/>
            <person name="Liu Q."/>
            <person name="He Z."/>
            <person name="Tian L."/>
            <person name="Duan Y."/>
            <person name="Cai W."/>
            <person name="Li H."/>
            <person name="Song F."/>
        </authorList>
    </citation>
    <scope>NUCLEOTIDE SEQUENCE</scope>
    <source>
        <strain evidence="2">Cailab_2023a</strain>
    </source>
</reference>
<dbReference type="EMBL" id="JARGDH010000012">
    <property type="protein sequence ID" value="KAL0265521.1"/>
    <property type="molecule type" value="Genomic_DNA"/>
</dbReference>
<dbReference type="AlphaFoldDB" id="A0AAW2H773"/>
<dbReference type="InterPro" id="IPR000477">
    <property type="entry name" value="RT_dom"/>
</dbReference>
<accession>A0AAW2H773</accession>
<evidence type="ECO:0000259" key="1">
    <source>
        <dbReference type="PROSITE" id="PS50878"/>
    </source>
</evidence>
<sequence length="602" mass="68332">MESHAPNNLQRVIHNYFKERRTYITGRNFEKARTAERGCPQGSVLGPTFWGIIMDTFLGLNFPFPTRAIAYADDDLVIFSGRSRAELDSRARVIGATLDTWAGSQKLEICGNKTVSLMLRGKFKAGRQPLRLHIGGSRIRMVESLCYLGVTISEGLSFKQHVRNSIRTARDAIYQFRRYSGNAWGYNFHNLRCIYKGIFEGILAYATPVWAHLLQQKTVRAAVLRGRRAALLLVTKAFRTVSTEALQVVAGVMPADLMLRMRSEIYHARNGHSNETETAIRTKYYEEWQTQWSRCTKGRHTYSIWPEIRDRLKAKTINVDLFLTQVYTGHGRFNSKLYDMNIVQTPHCAICGYPEDTLEHAIWTCPSVAALKRAHLGGAANEEMNLPQRMMDPNRRQIFCTYAQAALEFREKKRENTVDLQKPEPRKLNSRCTRVYSNDVSKVYESILERSLTEFLEQQSNSRYGLRRGRTAVDATQEACSSSGSTSRTRSTLFHGVGSGKGCEGRGTGVLANIVRNYMSGRRIEYPITGWRTETVSMDRSSARAVERDVRQDPGRLPGLLLRRPTLLITKPQSVDMARHDPDREAVGNGIQAMGMLVKIEK</sequence>
<evidence type="ECO:0000313" key="2">
    <source>
        <dbReference type="EMBL" id="KAL0265521.1"/>
    </source>
</evidence>
<dbReference type="PROSITE" id="PS50878">
    <property type="entry name" value="RT_POL"/>
    <property type="match status" value="1"/>
</dbReference>